<accession>A0A5J6FAP1</accession>
<dbReference type="EMBL" id="CP023702">
    <property type="protein sequence ID" value="QEU72030.1"/>
    <property type="molecule type" value="Genomic_DNA"/>
</dbReference>
<evidence type="ECO:0000313" key="1">
    <source>
        <dbReference type="EMBL" id="QEU72030.1"/>
    </source>
</evidence>
<evidence type="ECO:0000313" key="2">
    <source>
        <dbReference type="Proteomes" id="UP000326178"/>
    </source>
</evidence>
<gene>
    <name evidence="1" type="ORF">CP967_08645</name>
</gene>
<dbReference type="AlphaFoldDB" id="A0A5J6FAP1"/>
<protein>
    <recommendedName>
        <fullName evidence="3">DUF3168 domain-containing protein</fullName>
    </recommendedName>
</protein>
<dbReference type="KEGG" id="snk:CP967_08645"/>
<name>A0A5J6FAP1_9ACTN</name>
<dbReference type="RefSeq" id="WP_150487396.1">
    <property type="nucleotide sequence ID" value="NZ_BMUV01000001.1"/>
</dbReference>
<dbReference type="OrthoDB" id="3690786at2"/>
<sequence length="156" mass="16353">MATSAVPAAIAALLGLFVPAPELDEVRVIDGPPPSSNFAEVDRLYVGWSPGAEQAVDIQQEFASAGARTRDENAAISCYIETREGGGDMAWCRARVFELLAVVETLLRATDGNPAAPTLGGAVLWSELTAGSLIQEQSPDGAYAGLGFTVAYRARI</sequence>
<dbReference type="Proteomes" id="UP000326178">
    <property type="component" value="Chromosome"/>
</dbReference>
<organism evidence="1 2">
    <name type="scientific">Streptomyces nitrosporeus</name>
    <dbReference type="NCBI Taxonomy" id="28894"/>
    <lineage>
        <taxon>Bacteria</taxon>
        <taxon>Bacillati</taxon>
        <taxon>Actinomycetota</taxon>
        <taxon>Actinomycetes</taxon>
        <taxon>Kitasatosporales</taxon>
        <taxon>Streptomycetaceae</taxon>
        <taxon>Streptomyces</taxon>
    </lineage>
</organism>
<reference evidence="1 2" key="1">
    <citation type="submission" date="2017-09" db="EMBL/GenBank/DDBJ databases">
        <authorList>
            <person name="Lee N."/>
            <person name="Cho B.-K."/>
        </authorList>
    </citation>
    <scope>NUCLEOTIDE SEQUENCE [LARGE SCALE GENOMIC DNA]</scope>
    <source>
        <strain evidence="1 2">ATCC 12769</strain>
    </source>
</reference>
<evidence type="ECO:0008006" key="3">
    <source>
        <dbReference type="Google" id="ProtNLM"/>
    </source>
</evidence>
<keyword evidence="2" id="KW-1185">Reference proteome</keyword>
<proteinExistence type="predicted"/>